<dbReference type="EC" id="2.7.11.1" evidence="1"/>
<comment type="catalytic activity">
    <reaction evidence="7">
        <text>L-threonyl-[protein] + ATP = O-phospho-L-threonyl-[protein] + ADP + H(+)</text>
        <dbReference type="Rhea" id="RHEA:46608"/>
        <dbReference type="Rhea" id="RHEA-COMP:11060"/>
        <dbReference type="Rhea" id="RHEA-COMP:11605"/>
        <dbReference type="ChEBI" id="CHEBI:15378"/>
        <dbReference type="ChEBI" id="CHEBI:30013"/>
        <dbReference type="ChEBI" id="CHEBI:30616"/>
        <dbReference type="ChEBI" id="CHEBI:61977"/>
        <dbReference type="ChEBI" id="CHEBI:456216"/>
        <dbReference type="EC" id="2.7.11.1"/>
    </reaction>
</comment>
<evidence type="ECO:0000256" key="7">
    <source>
        <dbReference type="ARBA" id="ARBA00047899"/>
    </source>
</evidence>
<feature type="binding site" evidence="9">
    <location>
        <position position="397"/>
    </location>
    <ligand>
        <name>ATP</name>
        <dbReference type="ChEBI" id="CHEBI:30616"/>
    </ligand>
</feature>
<dbReference type="PANTHER" id="PTHR24356:SF1">
    <property type="entry name" value="SERINE_THREONINE-PROTEIN KINASE GREATWALL"/>
    <property type="match status" value="1"/>
</dbReference>
<feature type="domain" description="Protein kinase" evidence="11">
    <location>
        <begin position="368"/>
        <end position="641"/>
    </location>
</feature>
<evidence type="ECO:0000259" key="11">
    <source>
        <dbReference type="PROSITE" id="PS50011"/>
    </source>
</evidence>
<keyword evidence="3" id="KW-0808">Transferase</keyword>
<comment type="caution">
    <text evidence="12">The sequence shown here is derived from an EMBL/GenBank/DDBJ whole genome shotgun (WGS) entry which is preliminary data.</text>
</comment>
<sequence length="727" mass="80977">MFPLLRKRSKKGNNRLSPPTDPLPPLPSPVKADFSVPALPLVQRHIRGSRADPTFSRVEFRHRTTPSSPTERYHATQRGANLSDATTLANSPDSVISPLSSESDRGIPDSPVPSPVELGHSLHSFDKGSAQYYDADDGSDPGFPHHGYDPRVSICQYDDVSPGARSPSDPQSRTSTGSSVDPLLPMHESPHKISVYIDAENHDRVFEAPPAPSRSTPLRRVGYLQWQNHLDGMVGRQMLYLSVYEQDPRDSSRVLEVEHIPVHFPSDNFDPEGQISRPLPQEFGSPKMERDVSRLEIQNEEDALYRQELECLAAIPSASLRGPIRPIGVVPPSLMCKPATCSDLPDAYQWRVTQRNIINVRHSHYKKWYMGSILGEGTFGRVYLSYHAASRSELAVKVVYIRRPMSKIVCEGLVNELRVLEHLAKPEAQQTAVFVMKPCVSTGLWAWQSSHGFLHIASQYCPGGDLYEYVGRLSPDQVRLIVAELVLGIESLHLLGIVHHDLKPENVLVDEGGHCVIADYGGSKFHSDGLLVRKTKDEVICTLPYAAPELLSDSYAKYKPYTKAVDYWALGATVYMLVTGDELFSGDTAQVKEKHVSAANAVHERMRGYDADLVDLISSLLTLDPERRLVKGAALKQHTYFSDFRGSWTKIMHKQLGCPIPFVRDVGGQAHGYAHPCKRRPSQSDAEYDGVTKTAYVLNVLAKEGLELPYNEDYDVPNDHDNLTRGM</sequence>
<feature type="region of interest" description="Disordered" evidence="10">
    <location>
        <begin position="45"/>
        <end position="186"/>
    </location>
</feature>
<protein>
    <recommendedName>
        <fullName evidence="1">non-specific serine/threonine protein kinase</fullName>
        <ecNumber evidence="1">2.7.11.1</ecNumber>
    </recommendedName>
</protein>
<dbReference type="OrthoDB" id="10252171at2759"/>
<proteinExistence type="predicted"/>
<evidence type="ECO:0000256" key="6">
    <source>
        <dbReference type="ARBA" id="ARBA00022840"/>
    </source>
</evidence>
<feature type="region of interest" description="Disordered" evidence="10">
    <location>
        <begin position="1"/>
        <end position="33"/>
    </location>
</feature>
<feature type="compositionally biased region" description="Pro residues" evidence="10">
    <location>
        <begin position="19"/>
        <end position="28"/>
    </location>
</feature>
<evidence type="ECO:0000313" key="13">
    <source>
        <dbReference type="Proteomes" id="UP000292702"/>
    </source>
</evidence>
<keyword evidence="5" id="KW-0418">Kinase</keyword>
<evidence type="ECO:0000256" key="4">
    <source>
        <dbReference type="ARBA" id="ARBA00022741"/>
    </source>
</evidence>
<keyword evidence="4 9" id="KW-0547">Nucleotide-binding</keyword>
<evidence type="ECO:0000256" key="10">
    <source>
        <dbReference type="SAM" id="MobiDB-lite"/>
    </source>
</evidence>
<comment type="catalytic activity">
    <reaction evidence="8">
        <text>L-seryl-[protein] + ATP = O-phospho-L-seryl-[protein] + ADP + H(+)</text>
        <dbReference type="Rhea" id="RHEA:17989"/>
        <dbReference type="Rhea" id="RHEA-COMP:9863"/>
        <dbReference type="Rhea" id="RHEA-COMP:11604"/>
        <dbReference type="ChEBI" id="CHEBI:15378"/>
        <dbReference type="ChEBI" id="CHEBI:29999"/>
        <dbReference type="ChEBI" id="CHEBI:30616"/>
        <dbReference type="ChEBI" id="CHEBI:83421"/>
        <dbReference type="ChEBI" id="CHEBI:456216"/>
        <dbReference type="EC" id="2.7.11.1"/>
    </reaction>
</comment>
<dbReference type="GO" id="GO:0035556">
    <property type="term" value="P:intracellular signal transduction"/>
    <property type="evidence" value="ECO:0007669"/>
    <property type="project" value="TreeGrafter"/>
</dbReference>
<feature type="compositionally biased region" description="Basic residues" evidence="10">
    <location>
        <begin position="1"/>
        <end position="13"/>
    </location>
</feature>
<evidence type="ECO:0000256" key="2">
    <source>
        <dbReference type="ARBA" id="ARBA00022527"/>
    </source>
</evidence>
<evidence type="ECO:0000256" key="9">
    <source>
        <dbReference type="PROSITE-ProRule" id="PRU10141"/>
    </source>
</evidence>
<reference evidence="12 13" key="1">
    <citation type="submission" date="2018-11" db="EMBL/GenBank/DDBJ databases">
        <title>Genome assembly of Steccherinum ochraceum LE-BIN_3174, the white-rot fungus of the Steccherinaceae family (The Residual Polyporoid clade, Polyporales, Basidiomycota).</title>
        <authorList>
            <person name="Fedorova T.V."/>
            <person name="Glazunova O.A."/>
            <person name="Landesman E.O."/>
            <person name="Moiseenko K.V."/>
            <person name="Psurtseva N.V."/>
            <person name="Savinova O.S."/>
            <person name="Shakhova N.V."/>
            <person name="Tyazhelova T.V."/>
            <person name="Vasina D.V."/>
        </authorList>
    </citation>
    <scope>NUCLEOTIDE SEQUENCE [LARGE SCALE GENOMIC DNA]</scope>
    <source>
        <strain evidence="12 13">LE-BIN_3174</strain>
    </source>
</reference>
<evidence type="ECO:0000256" key="3">
    <source>
        <dbReference type="ARBA" id="ARBA00022679"/>
    </source>
</evidence>
<dbReference type="PANTHER" id="PTHR24356">
    <property type="entry name" value="SERINE/THREONINE-PROTEIN KINASE"/>
    <property type="match status" value="1"/>
</dbReference>
<dbReference type="STRING" id="92696.A0A4R0RFH5"/>
<evidence type="ECO:0000256" key="5">
    <source>
        <dbReference type="ARBA" id="ARBA00022777"/>
    </source>
</evidence>
<feature type="compositionally biased region" description="Polar residues" evidence="10">
    <location>
        <begin position="168"/>
        <end position="179"/>
    </location>
</feature>
<dbReference type="Pfam" id="PF00069">
    <property type="entry name" value="Pkinase"/>
    <property type="match status" value="1"/>
</dbReference>
<dbReference type="AlphaFoldDB" id="A0A4R0RFH5"/>
<dbReference type="Proteomes" id="UP000292702">
    <property type="component" value="Unassembled WGS sequence"/>
</dbReference>
<dbReference type="PROSITE" id="PS00107">
    <property type="entry name" value="PROTEIN_KINASE_ATP"/>
    <property type="match status" value="1"/>
</dbReference>
<evidence type="ECO:0000256" key="8">
    <source>
        <dbReference type="ARBA" id="ARBA00048679"/>
    </source>
</evidence>
<evidence type="ECO:0000256" key="1">
    <source>
        <dbReference type="ARBA" id="ARBA00012513"/>
    </source>
</evidence>
<accession>A0A4R0RFH5</accession>
<dbReference type="Gene3D" id="1.10.510.10">
    <property type="entry name" value="Transferase(Phosphotransferase) domain 1"/>
    <property type="match status" value="1"/>
</dbReference>
<dbReference type="GO" id="GO:0005524">
    <property type="term" value="F:ATP binding"/>
    <property type="evidence" value="ECO:0007669"/>
    <property type="project" value="UniProtKB-UniRule"/>
</dbReference>
<dbReference type="InterPro" id="IPR050236">
    <property type="entry name" value="Ser_Thr_kinase_AGC"/>
</dbReference>
<dbReference type="InterPro" id="IPR008271">
    <property type="entry name" value="Ser/Thr_kinase_AS"/>
</dbReference>
<dbReference type="SUPFAM" id="SSF56112">
    <property type="entry name" value="Protein kinase-like (PK-like)"/>
    <property type="match status" value="1"/>
</dbReference>
<evidence type="ECO:0000313" key="12">
    <source>
        <dbReference type="EMBL" id="TCD61144.1"/>
    </source>
</evidence>
<keyword evidence="6 9" id="KW-0067">ATP-binding</keyword>
<organism evidence="12 13">
    <name type="scientific">Steccherinum ochraceum</name>
    <dbReference type="NCBI Taxonomy" id="92696"/>
    <lineage>
        <taxon>Eukaryota</taxon>
        <taxon>Fungi</taxon>
        <taxon>Dikarya</taxon>
        <taxon>Basidiomycota</taxon>
        <taxon>Agaricomycotina</taxon>
        <taxon>Agaricomycetes</taxon>
        <taxon>Polyporales</taxon>
        <taxon>Steccherinaceae</taxon>
        <taxon>Steccherinum</taxon>
    </lineage>
</organism>
<dbReference type="Gene3D" id="3.30.200.20">
    <property type="entry name" value="Phosphorylase Kinase, domain 1"/>
    <property type="match status" value="1"/>
</dbReference>
<dbReference type="InterPro" id="IPR000719">
    <property type="entry name" value="Prot_kinase_dom"/>
</dbReference>
<keyword evidence="13" id="KW-1185">Reference proteome</keyword>
<dbReference type="SMART" id="SM00220">
    <property type="entry name" value="S_TKc"/>
    <property type="match status" value="1"/>
</dbReference>
<gene>
    <name evidence="12" type="ORF">EIP91_008990</name>
</gene>
<dbReference type="EMBL" id="RWJN01000500">
    <property type="protein sequence ID" value="TCD61144.1"/>
    <property type="molecule type" value="Genomic_DNA"/>
</dbReference>
<keyword evidence="2" id="KW-0723">Serine/threonine-protein kinase</keyword>
<dbReference type="GO" id="GO:0004674">
    <property type="term" value="F:protein serine/threonine kinase activity"/>
    <property type="evidence" value="ECO:0007669"/>
    <property type="project" value="UniProtKB-KW"/>
</dbReference>
<dbReference type="InterPro" id="IPR011009">
    <property type="entry name" value="Kinase-like_dom_sf"/>
</dbReference>
<name>A0A4R0RFH5_9APHY</name>
<dbReference type="PROSITE" id="PS50011">
    <property type="entry name" value="PROTEIN_KINASE_DOM"/>
    <property type="match status" value="1"/>
</dbReference>
<dbReference type="InterPro" id="IPR017441">
    <property type="entry name" value="Protein_kinase_ATP_BS"/>
</dbReference>
<feature type="compositionally biased region" description="Polar residues" evidence="10">
    <location>
        <begin position="78"/>
        <end position="101"/>
    </location>
</feature>
<dbReference type="PROSITE" id="PS00108">
    <property type="entry name" value="PROTEIN_KINASE_ST"/>
    <property type="match status" value="1"/>
</dbReference>